<keyword evidence="1" id="KW-0472">Membrane</keyword>
<reference evidence="3" key="1">
    <citation type="submission" date="2023-07" db="EMBL/GenBank/DDBJ databases">
        <title>Chryseobacterium sp. strain PBS4-4 Genome sequencing and assembly.</title>
        <authorList>
            <person name="Jung Y."/>
        </authorList>
    </citation>
    <scope>NUCLEOTIDE SEQUENCE [LARGE SCALE GENOMIC DNA]</scope>
    <source>
        <strain evidence="3">PBS4-4</strain>
    </source>
</reference>
<dbReference type="Gene3D" id="1.10.10.10">
    <property type="entry name" value="Winged helix-like DNA-binding domain superfamily/Winged helix DNA-binding domain"/>
    <property type="match status" value="1"/>
</dbReference>
<dbReference type="EMBL" id="JAOTEM010000001">
    <property type="protein sequence ID" value="MCU7616377.1"/>
    <property type="molecule type" value="Genomic_DNA"/>
</dbReference>
<evidence type="ECO:0000313" key="2">
    <source>
        <dbReference type="EMBL" id="MCU7616377.1"/>
    </source>
</evidence>
<dbReference type="Proteomes" id="UP001208649">
    <property type="component" value="Unassembled WGS sequence"/>
</dbReference>
<evidence type="ECO:0008006" key="4">
    <source>
        <dbReference type="Google" id="ProtNLM"/>
    </source>
</evidence>
<keyword evidence="3" id="KW-1185">Reference proteome</keyword>
<proteinExistence type="predicted"/>
<keyword evidence="1" id="KW-0812">Transmembrane</keyword>
<dbReference type="InterPro" id="IPR036388">
    <property type="entry name" value="WH-like_DNA-bd_sf"/>
</dbReference>
<dbReference type="SUPFAM" id="SSF46894">
    <property type="entry name" value="C-terminal effector domain of the bipartite response regulators"/>
    <property type="match status" value="1"/>
</dbReference>
<comment type="caution">
    <text evidence="2">The sequence shown here is derived from an EMBL/GenBank/DDBJ whole genome shotgun (WGS) entry which is preliminary data.</text>
</comment>
<dbReference type="Gene3D" id="1.25.40.10">
    <property type="entry name" value="Tetratricopeptide repeat domain"/>
    <property type="match status" value="1"/>
</dbReference>
<sequence>MSVLLRAQKPTHAEKFREKVSKNSELFSTNIDNAYQQIRPLLHEARILKDSLSEMKLLDRKCRYFYSKNLTDSLIVSTENLQKKSREFNNYYYEAMANIYLAETYSINKFHDKAIVYLNNAYEILQKDQSKSKKIFYAKSNILNSYSNIYLDINQPRKAAKKILEEINSGKELTNSEEYANFQYLNYSNLANIYIQYNIDSADYYVKKSIELRPKSLSNDKAMVSNYIVLGEVAKSRGDFKTSVANFHKALFTSHKNGIELNKINIYTALQQIYTKTKNKDSADFYQQKLKQLDLNILQSKYNSLQKVIEKEKIEEDENSSQKILIFGIAFAVLIGFFGLFMYRFKRKNKKETDLNLQEVYNQLITLVKNKDESFMFTFENIFPEFSSKLLHITSDLQQSEIEFCALLKLKLTTKEIAQYTFIETRTVQNKKYRIRKKLEIPANEDIYQFIDNI</sequence>
<evidence type="ECO:0000256" key="1">
    <source>
        <dbReference type="SAM" id="Phobius"/>
    </source>
</evidence>
<name>A0ABT2W2C3_9FLAO</name>
<dbReference type="InterPro" id="IPR011990">
    <property type="entry name" value="TPR-like_helical_dom_sf"/>
</dbReference>
<gene>
    <name evidence="2" type="ORF">NZ698_04145</name>
</gene>
<accession>A0ABT2W2C3</accession>
<keyword evidence="1" id="KW-1133">Transmembrane helix</keyword>
<evidence type="ECO:0000313" key="3">
    <source>
        <dbReference type="Proteomes" id="UP001208649"/>
    </source>
</evidence>
<dbReference type="SUPFAM" id="SSF48452">
    <property type="entry name" value="TPR-like"/>
    <property type="match status" value="1"/>
</dbReference>
<feature type="transmembrane region" description="Helical" evidence="1">
    <location>
        <begin position="324"/>
        <end position="343"/>
    </location>
</feature>
<dbReference type="InterPro" id="IPR016032">
    <property type="entry name" value="Sig_transdc_resp-reg_C-effctor"/>
</dbReference>
<organism evidence="2 3">
    <name type="scientific">Chryseobacterium edaphi</name>
    <dbReference type="NCBI Taxonomy" id="2976532"/>
    <lineage>
        <taxon>Bacteria</taxon>
        <taxon>Pseudomonadati</taxon>
        <taxon>Bacteroidota</taxon>
        <taxon>Flavobacteriia</taxon>
        <taxon>Flavobacteriales</taxon>
        <taxon>Weeksellaceae</taxon>
        <taxon>Chryseobacterium group</taxon>
        <taxon>Chryseobacterium</taxon>
    </lineage>
</organism>
<protein>
    <recommendedName>
        <fullName evidence="4">HTH luxR-type domain-containing protein</fullName>
    </recommendedName>
</protein>